<dbReference type="CDD" id="cd02062">
    <property type="entry name" value="Nitro_FMN_reductase"/>
    <property type="match status" value="1"/>
</dbReference>
<organism evidence="6 7">
    <name type="scientific">Xylanimonas ulmi</name>
    <dbReference type="NCBI Taxonomy" id="228973"/>
    <lineage>
        <taxon>Bacteria</taxon>
        <taxon>Bacillati</taxon>
        <taxon>Actinomycetota</taxon>
        <taxon>Actinomycetes</taxon>
        <taxon>Micrococcales</taxon>
        <taxon>Promicromonosporaceae</taxon>
        <taxon>Xylanimonas</taxon>
    </lineage>
</organism>
<evidence type="ECO:0000256" key="3">
    <source>
        <dbReference type="ARBA" id="ARBA00023002"/>
    </source>
</evidence>
<evidence type="ECO:0000256" key="2">
    <source>
        <dbReference type="ARBA" id="ARBA00022643"/>
    </source>
</evidence>
<keyword evidence="1" id="KW-0285">Flavoprotein</keyword>
<evidence type="ECO:0000256" key="4">
    <source>
        <dbReference type="SAM" id="MobiDB-lite"/>
    </source>
</evidence>
<dbReference type="EMBL" id="SGWX01000001">
    <property type="protein sequence ID" value="RZS62165.1"/>
    <property type="molecule type" value="Genomic_DNA"/>
</dbReference>
<accession>A0A4Q7M2Q3</accession>
<dbReference type="GO" id="GO:0016491">
    <property type="term" value="F:oxidoreductase activity"/>
    <property type="evidence" value="ECO:0007669"/>
    <property type="project" value="UniProtKB-KW"/>
</dbReference>
<dbReference type="OrthoDB" id="3358989at2"/>
<gene>
    <name evidence="6" type="ORF">EV386_2484</name>
</gene>
<protein>
    <submittedName>
        <fullName evidence="6">Nitroreductase</fullName>
    </submittedName>
</protein>
<dbReference type="Gene3D" id="3.40.109.10">
    <property type="entry name" value="NADH Oxidase"/>
    <property type="match status" value="1"/>
</dbReference>
<keyword evidence="2" id="KW-0288">FMN</keyword>
<dbReference type="InterPro" id="IPR029479">
    <property type="entry name" value="Nitroreductase"/>
</dbReference>
<evidence type="ECO:0000259" key="5">
    <source>
        <dbReference type="Pfam" id="PF00881"/>
    </source>
</evidence>
<dbReference type="AlphaFoldDB" id="A0A4Q7M2Q3"/>
<keyword evidence="3" id="KW-0560">Oxidoreductase</keyword>
<proteinExistence type="predicted"/>
<dbReference type="Pfam" id="PF00881">
    <property type="entry name" value="Nitroreductase"/>
    <property type="match status" value="1"/>
</dbReference>
<dbReference type="PANTHER" id="PTHR23026:SF90">
    <property type="entry name" value="IODOTYROSINE DEIODINASE 1"/>
    <property type="match status" value="1"/>
</dbReference>
<feature type="region of interest" description="Disordered" evidence="4">
    <location>
        <begin position="185"/>
        <end position="223"/>
    </location>
</feature>
<feature type="domain" description="Nitroreductase" evidence="5">
    <location>
        <begin position="7"/>
        <end position="183"/>
    </location>
</feature>
<reference evidence="6 7" key="1">
    <citation type="submission" date="2019-02" db="EMBL/GenBank/DDBJ databases">
        <title>Sequencing the genomes of 1000 actinobacteria strains.</title>
        <authorList>
            <person name="Klenk H.-P."/>
        </authorList>
    </citation>
    <scope>NUCLEOTIDE SEQUENCE [LARGE SCALE GENOMIC DNA]</scope>
    <source>
        <strain evidence="6 7">DSM 16932</strain>
    </source>
</reference>
<dbReference type="InterPro" id="IPR050627">
    <property type="entry name" value="Nitroreductase/BluB"/>
</dbReference>
<dbReference type="SUPFAM" id="SSF55469">
    <property type="entry name" value="FMN-dependent nitroreductase-like"/>
    <property type="match status" value="1"/>
</dbReference>
<evidence type="ECO:0000313" key="6">
    <source>
        <dbReference type="EMBL" id="RZS62165.1"/>
    </source>
</evidence>
<name>A0A4Q7M2Q3_9MICO</name>
<dbReference type="Proteomes" id="UP000293852">
    <property type="component" value="Unassembled WGS sequence"/>
</dbReference>
<sequence>MEFQDVVRRRRMVRSFTDEPLTPKQVERVLGNAVRGPSAGFTQGWAFLVLEEPGDRERFWAATTPTTSARDLSGWRAGLRRAPLIVVPMASKQAYLRRYAERDKAGARLATPGAWTPADEARWPVPYWHVDVGMAALLMLQTAVDLGLGACFFGIGGPERPAFHAEFGVPEEWEPTGVVAVGHRAQEPGAAGSPARRERKPLEQVVHRGQFRATETTGGPSAG</sequence>
<keyword evidence="7" id="KW-1185">Reference proteome</keyword>
<comment type="caution">
    <text evidence="6">The sequence shown here is derived from an EMBL/GenBank/DDBJ whole genome shotgun (WGS) entry which is preliminary data.</text>
</comment>
<evidence type="ECO:0000256" key="1">
    <source>
        <dbReference type="ARBA" id="ARBA00022630"/>
    </source>
</evidence>
<feature type="compositionally biased region" description="Polar residues" evidence="4">
    <location>
        <begin position="213"/>
        <end position="223"/>
    </location>
</feature>
<dbReference type="RefSeq" id="WP_130415404.1">
    <property type="nucleotide sequence ID" value="NZ_SGWX01000001.1"/>
</dbReference>
<dbReference type="PANTHER" id="PTHR23026">
    <property type="entry name" value="NADPH NITROREDUCTASE"/>
    <property type="match status" value="1"/>
</dbReference>
<dbReference type="InterPro" id="IPR000415">
    <property type="entry name" value="Nitroreductase-like"/>
</dbReference>
<evidence type="ECO:0000313" key="7">
    <source>
        <dbReference type="Proteomes" id="UP000293852"/>
    </source>
</evidence>